<dbReference type="PANTHER" id="PTHR24096">
    <property type="entry name" value="LONG-CHAIN-FATTY-ACID--COA LIGASE"/>
    <property type="match status" value="1"/>
</dbReference>
<dbReference type="InterPro" id="IPR045851">
    <property type="entry name" value="AMP-bd_C_sf"/>
</dbReference>
<dbReference type="InterPro" id="IPR042099">
    <property type="entry name" value="ANL_N_sf"/>
</dbReference>
<accession>A0A9P6B8E6</accession>
<proteinExistence type="inferred from homology"/>
<dbReference type="OrthoDB" id="1898221at2759"/>
<evidence type="ECO:0000259" key="4">
    <source>
        <dbReference type="Pfam" id="PF13193"/>
    </source>
</evidence>
<keyword evidence="6" id="KW-1185">Reference proteome</keyword>
<organism evidence="5 6">
    <name type="scientific">Hydnum rufescens UP504</name>
    <dbReference type="NCBI Taxonomy" id="1448309"/>
    <lineage>
        <taxon>Eukaryota</taxon>
        <taxon>Fungi</taxon>
        <taxon>Dikarya</taxon>
        <taxon>Basidiomycota</taxon>
        <taxon>Agaricomycotina</taxon>
        <taxon>Agaricomycetes</taxon>
        <taxon>Cantharellales</taxon>
        <taxon>Hydnaceae</taxon>
        <taxon>Hydnum</taxon>
    </lineage>
</organism>
<dbReference type="Pfam" id="PF13193">
    <property type="entry name" value="AMP-binding_C"/>
    <property type="match status" value="1"/>
</dbReference>
<sequence length="524" mass="57872">MPPPIIYGSPPPPVEIKSSSIFTSILLSEKASIDGSSAYIDAASGTRMSRFETHDLSLRLFSPNSRAWPPTLSGLIVAGLRPTLANSSCTPRELTHQMKDSGTGMIFVHLDLFPVVIETFVLLGIPNDQARRRVVIMSCVDKDRADEKAPNLELFVGVQVNETALPCYSSDSIGTTGLSKGVEITHNNVVSFITAYLSYFDKANPKTDVIAGVLHSAYCVKSIPLVLVLLVTLNVNFADVVGEHSAVLAGVTYGILMSDLVANVPEIVLPRFEPNFFAQTIERYRISVAFFGGRPLGNGLVKKVLTKFAERGNTRLKITQSYGLTGTLGTHWLHVEDSIRKIGSIGCLIPNVQARLVDEDDEDIQPGPEKRGELWIRMRSKYYERFKTGDIATMDDEGFFRIVDRKKELIKYKGFQVPPTELEAMLLSRRDILDAAVIGLESTEEATELPCAYVVPARNAELLKDPKAAAAFGKEIEEWIKTKVAHHKFLRGSLFVIDTIAKSDSGKILRRKLKELVAKKETLH</sequence>
<comment type="similarity">
    <text evidence="1">Belongs to the ATP-dependent AMP-binding enzyme family.</text>
</comment>
<dbReference type="EMBL" id="MU128918">
    <property type="protein sequence ID" value="KAF9519425.1"/>
    <property type="molecule type" value="Genomic_DNA"/>
</dbReference>
<reference evidence="5" key="1">
    <citation type="journal article" date="2020" name="Nat. Commun.">
        <title>Large-scale genome sequencing of mycorrhizal fungi provides insights into the early evolution of symbiotic traits.</title>
        <authorList>
            <person name="Miyauchi S."/>
            <person name="Kiss E."/>
            <person name="Kuo A."/>
            <person name="Drula E."/>
            <person name="Kohler A."/>
            <person name="Sanchez-Garcia M."/>
            <person name="Morin E."/>
            <person name="Andreopoulos B."/>
            <person name="Barry K.W."/>
            <person name="Bonito G."/>
            <person name="Buee M."/>
            <person name="Carver A."/>
            <person name="Chen C."/>
            <person name="Cichocki N."/>
            <person name="Clum A."/>
            <person name="Culley D."/>
            <person name="Crous P.W."/>
            <person name="Fauchery L."/>
            <person name="Girlanda M."/>
            <person name="Hayes R.D."/>
            <person name="Keri Z."/>
            <person name="LaButti K."/>
            <person name="Lipzen A."/>
            <person name="Lombard V."/>
            <person name="Magnuson J."/>
            <person name="Maillard F."/>
            <person name="Murat C."/>
            <person name="Nolan M."/>
            <person name="Ohm R.A."/>
            <person name="Pangilinan J."/>
            <person name="Pereira M.F."/>
            <person name="Perotto S."/>
            <person name="Peter M."/>
            <person name="Pfister S."/>
            <person name="Riley R."/>
            <person name="Sitrit Y."/>
            <person name="Stielow J.B."/>
            <person name="Szollosi G."/>
            <person name="Zifcakova L."/>
            <person name="Stursova M."/>
            <person name="Spatafora J.W."/>
            <person name="Tedersoo L."/>
            <person name="Vaario L.M."/>
            <person name="Yamada A."/>
            <person name="Yan M."/>
            <person name="Wang P."/>
            <person name="Xu J."/>
            <person name="Bruns T."/>
            <person name="Baldrian P."/>
            <person name="Vilgalys R."/>
            <person name="Dunand C."/>
            <person name="Henrissat B."/>
            <person name="Grigoriev I.V."/>
            <person name="Hibbett D."/>
            <person name="Nagy L.G."/>
            <person name="Martin F.M."/>
        </authorList>
    </citation>
    <scope>NUCLEOTIDE SEQUENCE</scope>
    <source>
        <strain evidence="5">UP504</strain>
    </source>
</reference>
<dbReference type="GO" id="GO:0016405">
    <property type="term" value="F:CoA-ligase activity"/>
    <property type="evidence" value="ECO:0007669"/>
    <property type="project" value="TreeGrafter"/>
</dbReference>
<feature type="domain" description="AMP-dependent synthetase/ligase" evidence="3">
    <location>
        <begin position="60"/>
        <end position="377"/>
    </location>
</feature>
<keyword evidence="2" id="KW-0436">Ligase</keyword>
<comment type="caution">
    <text evidence="5">The sequence shown here is derived from an EMBL/GenBank/DDBJ whole genome shotgun (WGS) entry which is preliminary data.</text>
</comment>
<evidence type="ECO:0000259" key="3">
    <source>
        <dbReference type="Pfam" id="PF00501"/>
    </source>
</evidence>
<evidence type="ECO:0008006" key="7">
    <source>
        <dbReference type="Google" id="ProtNLM"/>
    </source>
</evidence>
<evidence type="ECO:0000313" key="5">
    <source>
        <dbReference type="EMBL" id="KAF9519425.1"/>
    </source>
</evidence>
<gene>
    <name evidence="5" type="ORF">BS47DRAFT_1388240</name>
</gene>
<evidence type="ECO:0000256" key="1">
    <source>
        <dbReference type="ARBA" id="ARBA00006432"/>
    </source>
</evidence>
<evidence type="ECO:0000313" key="6">
    <source>
        <dbReference type="Proteomes" id="UP000886523"/>
    </source>
</evidence>
<feature type="domain" description="AMP-binding enzyme C-terminal" evidence="4">
    <location>
        <begin position="421"/>
        <end position="507"/>
    </location>
</feature>
<dbReference type="Pfam" id="PF00501">
    <property type="entry name" value="AMP-binding"/>
    <property type="match status" value="1"/>
</dbReference>
<dbReference type="InterPro" id="IPR025110">
    <property type="entry name" value="AMP-bd_C"/>
</dbReference>
<dbReference type="PANTHER" id="PTHR24096:SF149">
    <property type="entry name" value="AMP-BINDING DOMAIN-CONTAINING PROTEIN-RELATED"/>
    <property type="match status" value="1"/>
</dbReference>
<name>A0A9P6B8E6_9AGAM</name>
<dbReference type="InterPro" id="IPR000873">
    <property type="entry name" value="AMP-dep_synth/lig_dom"/>
</dbReference>
<protein>
    <recommendedName>
        <fullName evidence="7">Acetyl-CoA synthetase-like protein</fullName>
    </recommendedName>
</protein>
<dbReference type="AlphaFoldDB" id="A0A9P6B8E6"/>
<dbReference type="Proteomes" id="UP000886523">
    <property type="component" value="Unassembled WGS sequence"/>
</dbReference>
<dbReference type="Gene3D" id="3.40.50.12780">
    <property type="entry name" value="N-terminal domain of ligase-like"/>
    <property type="match status" value="1"/>
</dbReference>
<dbReference type="Gene3D" id="3.30.300.30">
    <property type="match status" value="1"/>
</dbReference>
<dbReference type="SUPFAM" id="SSF56801">
    <property type="entry name" value="Acetyl-CoA synthetase-like"/>
    <property type="match status" value="1"/>
</dbReference>
<evidence type="ECO:0000256" key="2">
    <source>
        <dbReference type="ARBA" id="ARBA00022598"/>
    </source>
</evidence>